<name>A0A3S0X9K1_9MICO</name>
<evidence type="ECO:0000313" key="2">
    <source>
        <dbReference type="EMBL" id="RUR03039.1"/>
    </source>
</evidence>
<evidence type="ECO:0000313" key="3">
    <source>
        <dbReference type="Proteomes" id="UP000274909"/>
    </source>
</evidence>
<reference evidence="2 3" key="1">
    <citation type="submission" date="2018-12" db="EMBL/GenBank/DDBJ databases">
        <authorList>
            <person name="Li F."/>
        </authorList>
    </citation>
    <scope>NUCLEOTIDE SEQUENCE [LARGE SCALE GENOMIC DNA]</scope>
    <source>
        <strain evidence="2 3">EGI 6500705</strain>
    </source>
</reference>
<comment type="caution">
    <text evidence="2">The sequence shown here is derived from an EMBL/GenBank/DDBJ whole genome shotgun (WGS) entry which is preliminary data.</text>
</comment>
<organism evidence="2 3">
    <name type="scientific">Labedella endophytica</name>
    <dbReference type="NCBI Taxonomy" id="1523160"/>
    <lineage>
        <taxon>Bacteria</taxon>
        <taxon>Bacillati</taxon>
        <taxon>Actinomycetota</taxon>
        <taxon>Actinomycetes</taxon>
        <taxon>Micrococcales</taxon>
        <taxon>Microbacteriaceae</taxon>
        <taxon>Labedella</taxon>
    </lineage>
</organism>
<gene>
    <name evidence="2" type="ORF">ELQ94_00270</name>
</gene>
<sequence length="394" mass="44521">MKPKDDDTDFGDLDLVWVHHSIVPESVIRSDVAVPMVFSHLSYSHPIEFPYASRLEAQAASLVYYASGEVRSRQAERRLDGRLDPSRIRIFGNPAPRRFRRAEPRIVPVRPRIAVVSNHIQPEIAEAVDLVRDRFDIDLIGSQTALGARPRRVDERVIHDLDAVITIGKTVQYALVAEVPVYCYDTFGGPGWLSPDNVEAAAANHFSGAGSEKRDAATIAAELVEGWEQARRDADALRPLAWDRFDLDSQLSETVLPLLQQERGPRLDDGLVDEYLAVQRIVARYVQRNRAMIPALAGARAAAARQEAARVADRERLAGERDVAMTDRDRLREERDRLREEGGRLREDRELIRQDRDRLRDEVRALRVSRDHEQARARTAEKAAAELRARLSSA</sequence>
<keyword evidence="3" id="KW-1185">Reference proteome</keyword>
<feature type="coiled-coil region" evidence="1">
    <location>
        <begin position="314"/>
        <end position="390"/>
    </location>
</feature>
<keyword evidence="1" id="KW-0175">Coiled coil</keyword>
<dbReference type="AlphaFoldDB" id="A0A3S0X9K1"/>
<protein>
    <recommendedName>
        <fullName evidence="4">Glycosyltransferase</fullName>
    </recommendedName>
</protein>
<proteinExistence type="predicted"/>
<evidence type="ECO:0000256" key="1">
    <source>
        <dbReference type="SAM" id="Coils"/>
    </source>
</evidence>
<dbReference type="OrthoDB" id="9179784at2"/>
<dbReference type="Proteomes" id="UP000274909">
    <property type="component" value="Unassembled WGS sequence"/>
</dbReference>
<evidence type="ECO:0008006" key="4">
    <source>
        <dbReference type="Google" id="ProtNLM"/>
    </source>
</evidence>
<accession>A0A3S0X9K1</accession>
<dbReference type="EMBL" id="RZGZ01000001">
    <property type="protein sequence ID" value="RUR03039.1"/>
    <property type="molecule type" value="Genomic_DNA"/>
</dbReference>